<dbReference type="EMBL" id="VSSQ01029179">
    <property type="protein sequence ID" value="MPM79198.1"/>
    <property type="molecule type" value="Genomic_DNA"/>
</dbReference>
<accession>A0A645CQM1</accession>
<gene>
    <name evidence="1" type="ORF">SDC9_126231</name>
</gene>
<protein>
    <submittedName>
        <fullName evidence="1">Uncharacterized protein</fullName>
    </submittedName>
</protein>
<proteinExistence type="predicted"/>
<sequence>MNIKSHIDKEKLNKVPSGCPFEYKDVVTEAFPIESHTEDGKTFKSEVKSGIYEDIRIKKDTGSHILYEKL</sequence>
<organism evidence="1">
    <name type="scientific">bioreactor metagenome</name>
    <dbReference type="NCBI Taxonomy" id="1076179"/>
    <lineage>
        <taxon>unclassified sequences</taxon>
        <taxon>metagenomes</taxon>
        <taxon>ecological metagenomes</taxon>
    </lineage>
</organism>
<dbReference type="AlphaFoldDB" id="A0A645CQM1"/>
<name>A0A645CQM1_9ZZZZ</name>
<evidence type="ECO:0000313" key="1">
    <source>
        <dbReference type="EMBL" id="MPM79198.1"/>
    </source>
</evidence>
<comment type="caution">
    <text evidence="1">The sequence shown here is derived from an EMBL/GenBank/DDBJ whole genome shotgun (WGS) entry which is preliminary data.</text>
</comment>
<reference evidence="1" key="1">
    <citation type="submission" date="2019-08" db="EMBL/GenBank/DDBJ databases">
        <authorList>
            <person name="Kucharzyk K."/>
            <person name="Murdoch R.W."/>
            <person name="Higgins S."/>
            <person name="Loffler F."/>
        </authorList>
    </citation>
    <scope>NUCLEOTIDE SEQUENCE</scope>
</reference>